<keyword evidence="3" id="KW-1185">Reference proteome</keyword>
<proteinExistence type="predicted"/>
<gene>
    <name evidence="2" type="ORF">PPENT_87.1.T1470113</name>
</gene>
<feature type="transmembrane region" description="Helical" evidence="1">
    <location>
        <begin position="12"/>
        <end position="32"/>
    </location>
</feature>
<evidence type="ECO:0000313" key="2">
    <source>
        <dbReference type="EMBL" id="CAD8207489.1"/>
    </source>
</evidence>
<sequence>MNINLKDQPDFFIQVFNFKGLDFMIINIIRFFKNKQQQKQNVVSKIYMFHQIQKFQKYTQVFLLHLSYS</sequence>
<protein>
    <recommendedName>
        <fullName evidence="4">Transmembrane protein</fullName>
    </recommendedName>
</protein>
<name>A0A8S1Y0R2_9CILI</name>
<reference evidence="2" key="1">
    <citation type="submission" date="2021-01" db="EMBL/GenBank/DDBJ databases">
        <authorList>
            <consortium name="Genoscope - CEA"/>
            <person name="William W."/>
        </authorList>
    </citation>
    <scope>NUCLEOTIDE SEQUENCE</scope>
</reference>
<evidence type="ECO:0000313" key="3">
    <source>
        <dbReference type="Proteomes" id="UP000689195"/>
    </source>
</evidence>
<keyword evidence="1" id="KW-0812">Transmembrane</keyword>
<evidence type="ECO:0000256" key="1">
    <source>
        <dbReference type="SAM" id="Phobius"/>
    </source>
</evidence>
<accession>A0A8S1Y0R2</accession>
<evidence type="ECO:0008006" key="4">
    <source>
        <dbReference type="Google" id="ProtNLM"/>
    </source>
</evidence>
<dbReference type="Proteomes" id="UP000689195">
    <property type="component" value="Unassembled WGS sequence"/>
</dbReference>
<comment type="caution">
    <text evidence="2">The sequence shown here is derived from an EMBL/GenBank/DDBJ whole genome shotgun (WGS) entry which is preliminary data.</text>
</comment>
<keyword evidence="1" id="KW-0472">Membrane</keyword>
<dbReference type="EMBL" id="CAJJDO010000147">
    <property type="protein sequence ID" value="CAD8207489.1"/>
    <property type="molecule type" value="Genomic_DNA"/>
</dbReference>
<organism evidence="2 3">
    <name type="scientific">Paramecium pentaurelia</name>
    <dbReference type="NCBI Taxonomy" id="43138"/>
    <lineage>
        <taxon>Eukaryota</taxon>
        <taxon>Sar</taxon>
        <taxon>Alveolata</taxon>
        <taxon>Ciliophora</taxon>
        <taxon>Intramacronucleata</taxon>
        <taxon>Oligohymenophorea</taxon>
        <taxon>Peniculida</taxon>
        <taxon>Parameciidae</taxon>
        <taxon>Paramecium</taxon>
    </lineage>
</organism>
<keyword evidence="1" id="KW-1133">Transmembrane helix</keyword>
<dbReference type="AlphaFoldDB" id="A0A8S1Y0R2"/>